<evidence type="ECO:0000256" key="3">
    <source>
        <dbReference type="ARBA" id="ARBA00023125"/>
    </source>
</evidence>
<dbReference type="InterPro" id="IPR044068">
    <property type="entry name" value="CB"/>
</dbReference>
<keyword evidence="10" id="KW-1185">Reference proteome</keyword>
<evidence type="ECO:0000259" key="7">
    <source>
        <dbReference type="PROSITE" id="PS51898"/>
    </source>
</evidence>
<evidence type="ECO:0000256" key="1">
    <source>
        <dbReference type="ARBA" id="ARBA00008857"/>
    </source>
</evidence>
<evidence type="ECO:0000259" key="8">
    <source>
        <dbReference type="PROSITE" id="PS51900"/>
    </source>
</evidence>
<reference evidence="9 10" key="1">
    <citation type="submission" date="2014-01" db="EMBL/GenBank/DDBJ databases">
        <title>Roseivivax isoporae LMG 25204 Genome Sequencing.</title>
        <authorList>
            <person name="Lai Q."/>
            <person name="Li G."/>
            <person name="Shao Z."/>
        </authorList>
    </citation>
    <scope>NUCLEOTIDE SEQUENCE [LARGE SCALE GENOMIC DNA]</scope>
    <source>
        <strain evidence="9 10">LMG 25204</strain>
    </source>
</reference>
<dbReference type="InterPro" id="IPR053876">
    <property type="entry name" value="Phage_int_M"/>
</dbReference>
<name>X7F9Q0_9RHOB</name>
<feature type="domain" description="Tyr recombinase" evidence="7">
    <location>
        <begin position="217"/>
        <end position="392"/>
    </location>
</feature>
<evidence type="ECO:0000256" key="6">
    <source>
        <dbReference type="SAM" id="MobiDB-lite"/>
    </source>
</evidence>
<comment type="similarity">
    <text evidence="1">Belongs to the 'phage' integrase family.</text>
</comment>
<dbReference type="PROSITE" id="PS51898">
    <property type="entry name" value="TYR_RECOMBINASE"/>
    <property type="match status" value="1"/>
</dbReference>
<dbReference type="OrthoDB" id="9795573at2"/>
<dbReference type="PANTHER" id="PTHR30629">
    <property type="entry name" value="PROPHAGE INTEGRASE"/>
    <property type="match status" value="1"/>
</dbReference>
<evidence type="ECO:0000256" key="5">
    <source>
        <dbReference type="PROSITE-ProRule" id="PRU01248"/>
    </source>
</evidence>
<feature type="region of interest" description="Disordered" evidence="6">
    <location>
        <begin position="1"/>
        <end position="20"/>
    </location>
</feature>
<proteinExistence type="inferred from homology"/>
<evidence type="ECO:0000256" key="2">
    <source>
        <dbReference type="ARBA" id="ARBA00022908"/>
    </source>
</evidence>
<comment type="caution">
    <text evidence="9">The sequence shown here is derived from an EMBL/GenBank/DDBJ whole genome shotgun (WGS) entry which is preliminary data.</text>
</comment>
<dbReference type="Proteomes" id="UP000023430">
    <property type="component" value="Unassembled WGS sequence"/>
</dbReference>
<gene>
    <name evidence="9" type="ORF">RISW2_04820</name>
</gene>
<dbReference type="InterPro" id="IPR011010">
    <property type="entry name" value="DNA_brk_join_enz"/>
</dbReference>
<dbReference type="GO" id="GO:0003677">
    <property type="term" value="F:DNA binding"/>
    <property type="evidence" value="ECO:0007669"/>
    <property type="project" value="UniProtKB-UniRule"/>
</dbReference>
<dbReference type="Gene3D" id="1.10.443.10">
    <property type="entry name" value="Intergrase catalytic core"/>
    <property type="match status" value="1"/>
</dbReference>
<dbReference type="CDD" id="cd00801">
    <property type="entry name" value="INT_P4_C"/>
    <property type="match status" value="1"/>
</dbReference>
<dbReference type="Pfam" id="PF13356">
    <property type="entry name" value="Arm-DNA-bind_3"/>
    <property type="match status" value="1"/>
</dbReference>
<dbReference type="Gene3D" id="1.10.150.130">
    <property type="match status" value="1"/>
</dbReference>
<dbReference type="InterPro" id="IPR002104">
    <property type="entry name" value="Integrase_catalytic"/>
</dbReference>
<organism evidence="9 10">
    <name type="scientific">Roseivivax isoporae LMG 25204</name>
    <dbReference type="NCBI Taxonomy" id="1449351"/>
    <lineage>
        <taxon>Bacteria</taxon>
        <taxon>Pseudomonadati</taxon>
        <taxon>Pseudomonadota</taxon>
        <taxon>Alphaproteobacteria</taxon>
        <taxon>Rhodobacterales</taxon>
        <taxon>Roseobacteraceae</taxon>
        <taxon>Roseivivax</taxon>
    </lineage>
</organism>
<dbReference type="InterPro" id="IPR038488">
    <property type="entry name" value="Integrase_DNA-bd_sf"/>
</dbReference>
<accession>X7F9Q0</accession>
<keyword evidence="3 5" id="KW-0238">DNA-binding</keyword>
<evidence type="ECO:0000256" key="4">
    <source>
        <dbReference type="ARBA" id="ARBA00023172"/>
    </source>
</evidence>
<protein>
    <submittedName>
        <fullName evidence="9">Integrase</fullName>
    </submittedName>
</protein>
<dbReference type="InterPro" id="IPR050808">
    <property type="entry name" value="Phage_Integrase"/>
</dbReference>
<dbReference type="InterPro" id="IPR010998">
    <property type="entry name" value="Integrase_recombinase_N"/>
</dbReference>
<dbReference type="SUPFAM" id="SSF56349">
    <property type="entry name" value="DNA breaking-rejoining enzymes"/>
    <property type="match status" value="1"/>
</dbReference>
<dbReference type="PANTHER" id="PTHR30629:SF2">
    <property type="entry name" value="PROPHAGE INTEGRASE INTS-RELATED"/>
    <property type="match status" value="1"/>
</dbReference>
<dbReference type="RefSeq" id="WP_084615350.1">
    <property type="nucleotide sequence ID" value="NZ_JAME01000015.1"/>
</dbReference>
<keyword evidence="2" id="KW-0229">DNA integration</keyword>
<dbReference type="PROSITE" id="PS51900">
    <property type="entry name" value="CB"/>
    <property type="match status" value="1"/>
</dbReference>
<keyword evidence="4" id="KW-0233">DNA recombination</keyword>
<dbReference type="InterPro" id="IPR025166">
    <property type="entry name" value="Integrase_DNA_bind_dom"/>
</dbReference>
<dbReference type="eggNOG" id="COG0582">
    <property type="taxonomic scope" value="Bacteria"/>
</dbReference>
<dbReference type="InterPro" id="IPR013762">
    <property type="entry name" value="Integrase-like_cat_sf"/>
</dbReference>
<dbReference type="GO" id="GO:0015074">
    <property type="term" value="P:DNA integration"/>
    <property type="evidence" value="ECO:0007669"/>
    <property type="project" value="UniProtKB-KW"/>
</dbReference>
<sequence length="427" mass="48079">MDGSSFPESERRVKSGPHVEKKLNAAFVRKAGPGRHADGGGLYLKVDPSGARRWILRTVVRGRRRDFGLGSANLVSLAEAREKAFELRRIARSGGNPKVRTREDEGKATTFEELARQVHERKFKDNANNGKHIAQWLRTLETYAFPTLGNLAVSEIHQDDIETVLDPIWTSKPETARRVLQRISAVFDFACGRGYRATGNPASGMLGSMRPQRQKPEHFAALDYHDLPDLMEKLNGSNVVGALALRFTILTALRSGSVRFAEWEHFDDTLTEWTIPGSLMKSGEEFVVPITTHARDILMVVREHRTKSSPLVFPSPSNPRKAISENTMRKLLQSHVQGVTVHGMRAAFRTWAREDAMAPDDVAEMVLAHAIGSKTVQAYNRAKLVHERRKLLEKWGMWVMGEAYKYNDLADLDREAGRRAIKMYADE</sequence>
<dbReference type="GO" id="GO:0006310">
    <property type="term" value="P:DNA recombination"/>
    <property type="evidence" value="ECO:0007669"/>
    <property type="project" value="UniProtKB-KW"/>
</dbReference>
<evidence type="ECO:0000313" key="9">
    <source>
        <dbReference type="EMBL" id="ETX28824.1"/>
    </source>
</evidence>
<dbReference type="EMBL" id="JAME01000015">
    <property type="protein sequence ID" value="ETX28824.1"/>
    <property type="molecule type" value="Genomic_DNA"/>
</dbReference>
<dbReference type="Pfam" id="PF22022">
    <property type="entry name" value="Phage_int_M"/>
    <property type="match status" value="1"/>
</dbReference>
<feature type="compositionally biased region" description="Basic and acidic residues" evidence="6">
    <location>
        <begin position="8"/>
        <end position="20"/>
    </location>
</feature>
<dbReference type="AlphaFoldDB" id="X7F9Q0"/>
<feature type="domain" description="Core-binding (CB)" evidence="8">
    <location>
        <begin position="109"/>
        <end position="191"/>
    </location>
</feature>
<dbReference type="Gene3D" id="3.30.160.390">
    <property type="entry name" value="Integrase, DNA-binding domain"/>
    <property type="match status" value="1"/>
</dbReference>
<evidence type="ECO:0000313" key="10">
    <source>
        <dbReference type="Proteomes" id="UP000023430"/>
    </source>
</evidence>